<protein>
    <submittedName>
        <fullName evidence="2">Acetyltransferase domain protein</fullName>
    </submittedName>
</protein>
<proteinExistence type="predicted"/>
<dbReference type="SUPFAM" id="SSF55729">
    <property type="entry name" value="Acyl-CoA N-acyltransferases (Nat)"/>
    <property type="match status" value="1"/>
</dbReference>
<dbReference type="AlphaFoldDB" id="A0A7S4ZUK8"/>
<evidence type="ECO:0000313" key="2">
    <source>
        <dbReference type="EMBL" id="QCL09766.1"/>
    </source>
</evidence>
<dbReference type="InterPro" id="IPR052564">
    <property type="entry name" value="N-acetyltrans/Recomb-assoc"/>
</dbReference>
<organism evidence="2">
    <name type="scientific">Rhizobium rhizogenes</name>
    <name type="common">Agrobacterium rhizogenes</name>
    <dbReference type="NCBI Taxonomy" id="359"/>
    <lineage>
        <taxon>Bacteria</taxon>
        <taxon>Pseudomonadati</taxon>
        <taxon>Pseudomonadota</taxon>
        <taxon>Alphaproteobacteria</taxon>
        <taxon>Hyphomicrobiales</taxon>
        <taxon>Rhizobiaceae</taxon>
        <taxon>Rhizobium/Agrobacterium group</taxon>
        <taxon>Rhizobium</taxon>
    </lineage>
</organism>
<sequence length="162" mass="17461">MSILVRSITPDDARSALEVHHAAVLITAAKDYAPEIIEQWAPMPVSAGAISRFNANAENEVRFVAEVDGEVVGFAAIVPSNEELRACYVSPKAAGKGVGKALVVELERAAKQEGLAILRLNSSLTAHPFYEAMGYQTESRGEHVLGSGQRMSCIHMTKKLTR</sequence>
<dbReference type="EMBL" id="MK318972">
    <property type="protein sequence ID" value="QCL09766.1"/>
    <property type="molecule type" value="Genomic_DNA"/>
</dbReference>
<dbReference type="CDD" id="cd04301">
    <property type="entry name" value="NAT_SF"/>
    <property type="match status" value="1"/>
</dbReference>
<keyword evidence="2" id="KW-0614">Plasmid</keyword>
<reference evidence="2" key="1">
    <citation type="submission" date="2018-12" db="EMBL/GenBank/DDBJ databases">
        <title>Three Rhizobium rhizogenes strains isolated from the same crown gall tumor carry diverse plasmids.</title>
        <authorList>
            <person name="Pulawska J."/>
            <person name="Kuzmanovic N."/>
        </authorList>
    </citation>
    <scope>NUCLEOTIDE SEQUENCE</scope>
    <source>
        <strain evidence="2">Colt5.8</strain>
        <plasmid evidence="2">pColt5.8b</plasmid>
    </source>
</reference>
<dbReference type="RefSeq" id="WP_174014356.1">
    <property type="nucleotide sequence ID" value="NZ_JAAMEE010000036.1"/>
</dbReference>
<feature type="domain" description="N-acetyltransferase" evidence="1">
    <location>
        <begin position="3"/>
        <end position="161"/>
    </location>
</feature>
<dbReference type="InterPro" id="IPR000182">
    <property type="entry name" value="GNAT_dom"/>
</dbReference>
<dbReference type="PANTHER" id="PTHR43451">
    <property type="entry name" value="ACETYLTRANSFERASE (GNAT) FAMILY PROTEIN"/>
    <property type="match status" value="1"/>
</dbReference>
<dbReference type="PANTHER" id="PTHR43451:SF1">
    <property type="entry name" value="ACETYLTRANSFERASE"/>
    <property type="match status" value="1"/>
</dbReference>
<dbReference type="Pfam" id="PF13673">
    <property type="entry name" value="Acetyltransf_10"/>
    <property type="match status" value="1"/>
</dbReference>
<dbReference type="Gene3D" id="3.40.630.30">
    <property type="match status" value="1"/>
</dbReference>
<geneLocation type="plasmid" evidence="2">
    <name>pColt5.8b</name>
</geneLocation>
<name>A0A7S4ZUK8_RHIRH</name>
<evidence type="ECO:0000259" key="1">
    <source>
        <dbReference type="PROSITE" id="PS51186"/>
    </source>
</evidence>
<accession>A0A7S4ZUK8</accession>
<keyword evidence="2" id="KW-0808">Transferase</keyword>
<dbReference type="PROSITE" id="PS51186">
    <property type="entry name" value="GNAT"/>
    <property type="match status" value="1"/>
</dbReference>
<dbReference type="GO" id="GO:0016747">
    <property type="term" value="F:acyltransferase activity, transferring groups other than amino-acyl groups"/>
    <property type="evidence" value="ECO:0007669"/>
    <property type="project" value="InterPro"/>
</dbReference>
<dbReference type="InterPro" id="IPR016181">
    <property type="entry name" value="Acyl_CoA_acyltransferase"/>
</dbReference>
<gene>
    <name evidence="2" type="ORF">pC5.8b_276</name>
</gene>